<keyword evidence="5" id="KW-0175">Coiled coil</keyword>
<dbReference type="InterPro" id="IPR007656">
    <property type="entry name" value="GTD-bd"/>
</dbReference>
<dbReference type="Proteomes" id="UP000634136">
    <property type="component" value="Unassembled WGS sequence"/>
</dbReference>
<feature type="region of interest" description="Disordered" evidence="6">
    <location>
        <begin position="308"/>
        <end position="333"/>
    </location>
</feature>
<keyword evidence="9" id="KW-1185">Reference proteome</keyword>
<protein>
    <submittedName>
        <fullName evidence="8">Myosin-binding protein 7-like</fullName>
    </submittedName>
</protein>
<comment type="caution">
    <text evidence="8">The sequence shown here is derived from an EMBL/GenBank/DDBJ whole genome shotgun (WGS) entry which is preliminary data.</text>
</comment>
<dbReference type="PANTHER" id="PTHR31422">
    <property type="entry name" value="BNAANNG28530D PROTEIN"/>
    <property type="match status" value="1"/>
</dbReference>
<evidence type="ECO:0000256" key="6">
    <source>
        <dbReference type="SAM" id="MobiDB-lite"/>
    </source>
</evidence>
<evidence type="ECO:0000256" key="5">
    <source>
        <dbReference type="SAM" id="Coils"/>
    </source>
</evidence>
<reference evidence="8" key="1">
    <citation type="submission" date="2020-09" db="EMBL/GenBank/DDBJ databases">
        <title>Genome-Enabled Discovery of Anthraquinone Biosynthesis in Senna tora.</title>
        <authorList>
            <person name="Kang S.-H."/>
            <person name="Pandey R.P."/>
            <person name="Lee C.-M."/>
            <person name="Sim J.-S."/>
            <person name="Jeong J.-T."/>
            <person name="Choi B.-S."/>
            <person name="Jung M."/>
            <person name="Ginzburg D."/>
            <person name="Zhao K."/>
            <person name="Won S.Y."/>
            <person name="Oh T.-J."/>
            <person name="Yu Y."/>
            <person name="Kim N.-H."/>
            <person name="Lee O.R."/>
            <person name="Lee T.-H."/>
            <person name="Bashyal P."/>
            <person name="Kim T.-S."/>
            <person name="Lee W.-H."/>
            <person name="Kawkins C."/>
            <person name="Kim C.-K."/>
            <person name="Kim J.S."/>
            <person name="Ahn B.O."/>
            <person name="Rhee S.Y."/>
            <person name="Sohng J.K."/>
        </authorList>
    </citation>
    <scope>NUCLEOTIDE SEQUENCE</scope>
    <source>
        <tissue evidence="8">Leaf</tissue>
    </source>
</reference>
<dbReference type="GO" id="GO:0080115">
    <property type="term" value="F:myosin XI tail binding"/>
    <property type="evidence" value="ECO:0007669"/>
    <property type="project" value="UniProtKB-ARBA"/>
</dbReference>
<dbReference type="GO" id="GO:0016020">
    <property type="term" value="C:membrane"/>
    <property type="evidence" value="ECO:0007669"/>
    <property type="project" value="UniProtKB-SubCell"/>
</dbReference>
<dbReference type="Pfam" id="PF04576">
    <property type="entry name" value="Zein-binding"/>
    <property type="match status" value="1"/>
</dbReference>
<accession>A0A834SNS5</accession>
<evidence type="ECO:0000313" key="8">
    <source>
        <dbReference type="EMBL" id="KAF7804197.1"/>
    </source>
</evidence>
<feature type="coiled-coil region" evidence="5">
    <location>
        <begin position="382"/>
        <end position="409"/>
    </location>
</feature>
<name>A0A834SNS5_9FABA</name>
<dbReference type="EMBL" id="JAAIUW010000013">
    <property type="protein sequence ID" value="KAF7804197.1"/>
    <property type="molecule type" value="Genomic_DNA"/>
</dbReference>
<evidence type="ECO:0000256" key="1">
    <source>
        <dbReference type="ARBA" id="ARBA00004370"/>
    </source>
</evidence>
<keyword evidence="2" id="KW-0812">Transmembrane</keyword>
<evidence type="ECO:0000259" key="7">
    <source>
        <dbReference type="PROSITE" id="PS51775"/>
    </source>
</evidence>
<gene>
    <name evidence="8" type="ORF">G2W53_043308</name>
</gene>
<keyword evidence="3" id="KW-1133">Transmembrane helix</keyword>
<feature type="domain" description="GTD-binding" evidence="7">
    <location>
        <begin position="66"/>
        <end position="164"/>
    </location>
</feature>
<feature type="coiled-coil region" evidence="5">
    <location>
        <begin position="61"/>
        <end position="120"/>
    </location>
</feature>
<dbReference type="AlphaFoldDB" id="A0A834SNS5"/>
<sequence>MDSDAAQFSGKLAKCCNCGCSCSLAAESPATWIRSIKRKHDEFERGNQLFLPGLDQFSVARVQIENECAALRETVSSQQKTIQDLYAELEEERNASSTAANEAMSMILRLQREKAEIQMEARQFKTFAEEKMSHDQEEVLVFEDLLYKKDQTIESLTCEVQAYKHRMMSYGLTESEAEGERDFDAEYEPSIYEYPPLKCNVNAMHATVDADEIDVEKYAFGETPRDRLRNLESRISLMERSPTYSQVDGDVSGKNILEKVIVGQSPRRTKHSQKFSSDSSSFVAMGREMRPEPFMDSPNASTTTRKIDNILQSEDPSNLKKVDNASEDGDDSGDRVYTIDSIHNGAPYNGFKESKPVSGVYEDYATTPKESLNHVGYEDPDIKKLYMRLQALEADRESMKQTLISMSTDKAQIVLLKEIAQHLCKEMSPQGKKVVRKPPTAGRSSFFSVFKCVSAIFSWRKKASQCKYTFGQPANGAGLQMLLEDNGPRVRQWRCISSTQLRV</sequence>
<evidence type="ECO:0000313" key="9">
    <source>
        <dbReference type="Proteomes" id="UP000634136"/>
    </source>
</evidence>
<dbReference type="PROSITE" id="PS51775">
    <property type="entry name" value="GTD_BINDING"/>
    <property type="match status" value="1"/>
</dbReference>
<proteinExistence type="predicted"/>
<evidence type="ECO:0000256" key="4">
    <source>
        <dbReference type="ARBA" id="ARBA00023136"/>
    </source>
</evidence>
<dbReference type="PANTHER" id="PTHR31422:SF0">
    <property type="entry name" value="MYOSIN-BINDING PROTEIN 7"/>
    <property type="match status" value="1"/>
</dbReference>
<evidence type="ECO:0000256" key="3">
    <source>
        <dbReference type="ARBA" id="ARBA00022989"/>
    </source>
</evidence>
<comment type="subcellular location">
    <subcellularLocation>
        <location evidence="1">Membrane</location>
    </subcellularLocation>
</comment>
<evidence type="ECO:0000256" key="2">
    <source>
        <dbReference type="ARBA" id="ARBA00022692"/>
    </source>
</evidence>
<dbReference type="OrthoDB" id="1060521at2759"/>
<organism evidence="8 9">
    <name type="scientific">Senna tora</name>
    <dbReference type="NCBI Taxonomy" id="362788"/>
    <lineage>
        <taxon>Eukaryota</taxon>
        <taxon>Viridiplantae</taxon>
        <taxon>Streptophyta</taxon>
        <taxon>Embryophyta</taxon>
        <taxon>Tracheophyta</taxon>
        <taxon>Spermatophyta</taxon>
        <taxon>Magnoliopsida</taxon>
        <taxon>eudicotyledons</taxon>
        <taxon>Gunneridae</taxon>
        <taxon>Pentapetalae</taxon>
        <taxon>rosids</taxon>
        <taxon>fabids</taxon>
        <taxon>Fabales</taxon>
        <taxon>Fabaceae</taxon>
        <taxon>Caesalpinioideae</taxon>
        <taxon>Cassia clade</taxon>
        <taxon>Senna</taxon>
    </lineage>
</organism>
<keyword evidence="4" id="KW-0472">Membrane</keyword>